<dbReference type="InterPro" id="IPR004472">
    <property type="entry name" value="DTB_synth_BioD"/>
</dbReference>
<comment type="subunit">
    <text evidence="2">Homodimer.</text>
</comment>
<evidence type="ECO:0000313" key="4">
    <source>
        <dbReference type="Proteomes" id="UP001431902"/>
    </source>
</evidence>
<protein>
    <recommendedName>
        <fullName evidence="2">ATP-dependent dethiobiotin synthetase BioD</fullName>
        <ecNumber evidence="2">6.3.3.3</ecNumber>
    </recommendedName>
    <alternativeName>
        <fullName evidence="2">DTB synthetase</fullName>
        <shortName evidence="2">DTBS</shortName>
    </alternativeName>
    <alternativeName>
        <fullName evidence="2">Dethiobiotin synthase</fullName>
    </alternativeName>
</protein>
<dbReference type="Pfam" id="PF13500">
    <property type="entry name" value="AAA_26"/>
    <property type="match status" value="1"/>
</dbReference>
<dbReference type="GO" id="GO:0004141">
    <property type="term" value="F:dethiobiotin synthase activity"/>
    <property type="evidence" value="ECO:0007669"/>
    <property type="project" value="UniProtKB-EC"/>
</dbReference>
<comment type="caution">
    <text evidence="2">Lacks conserved residue(s) required for the propagation of feature annotation.</text>
</comment>
<gene>
    <name evidence="2 3" type="primary">bioD</name>
    <name evidence="3" type="ORF">QLQ16_12400</name>
</gene>
<dbReference type="PANTHER" id="PTHR43210:SF5">
    <property type="entry name" value="DETHIOBIOTIN SYNTHETASE"/>
    <property type="match status" value="1"/>
</dbReference>
<name>A0ABT6X9P1_9BURK</name>
<keyword evidence="1 2" id="KW-0093">Biotin biosynthesis</keyword>
<organism evidence="3 4">
    <name type="scientific">Limnohabitans lacus</name>
    <dbReference type="NCBI Taxonomy" id="3045173"/>
    <lineage>
        <taxon>Bacteria</taxon>
        <taxon>Pseudomonadati</taxon>
        <taxon>Pseudomonadota</taxon>
        <taxon>Betaproteobacteria</taxon>
        <taxon>Burkholderiales</taxon>
        <taxon>Comamonadaceae</taxon>
        <taxon>Limnohabitans</taxon>
    </lineage>
</organism>
<keyword evidence="2" id="KW-0067">ATP-binding</keyword>
<comment type="caution">
    <text evidence="3">The sequence shown here is derived from an EMBL/GenBank/DDBJ whole genome shotgun (WGS) entry which is preliminary data.</text>
</comment>
<keyword evidence="2" id="KW-0547">Nucleotide-binding</keyword>
<feature type="binding site" evidence="2">
    <location>
        <position position="54"/>
    </location>
    <ligand>
        <name>ATP</name>
        <dbReference type="ChEBI" id="CHEBI:30616"/>
    </ligand>
</feature>
<comment type="catalytic activity">
    <reaction evidence="2">
        <text>(7R,8S)-7,8-diammoniononanoate + CO2 + ATP = (4R,5S)-dethiobiotin + ADP + phosphate + 3 H(+)</text>
        <dbReference type="Rhea" id="RHEA:15805"/>
        <dbReference type="ChEBI" id="CHEBI:15378"/>
        <dbReference type="ChEBI" id="CHEBI:16526"/>
        <dbReference type="ChEBI" id="CHEBI:30616"/>
        <dbReference type="ChEBI" id="CHEBI:43474"/>
        <dbReference type="ChEBI" id="CHEBI:149469"/>
        <dbReference type="ChEBI" id="CHEBI:149473"/>
        <dbReference type="ChEBI" id="CHEBI:456216"/>
        <dbReference type="EC" id="6.3.3.3"/>
    </reaction>
</comment>
<feature type="binding site" evidence="2">
    <location>
        <begin position="115"/>
        <end position="118"/>
    </location>
    <ligand>
        <name>ATP</name>
        <dbReference type="ChEBI" id="CHEBI:30616"/>
    </ligand>
</feature>
<keyword evidence="4" id="KW-1185">Reference proteome</keyword>
<reference evidence="3" key="1">
    <citation type="submission" date="2023-05" db="EMBL/GenBank/DDBJ databases">
        <title>Limnohabitans sp. strain HM2-2 Genome sequencing and assembly.</title>
        <authorList>
            <person name="Jung Y."/>
        </authorList>
    </citation>
    <scope>NUCLEOTIDE SEQUENCE</scope>
    <source>
        <strain evidence="3">HM2-2</strain>
    </source>
</reference>
<keyword evidence="2" id="KW-0479">Metal-binding</keyword>
<accession>A0ABT6X9P1</accession>
<dbReference type="Gene3D" id="3.40.50.300">
    <property type="entry name" value="P-loop containing nucleotide triphosphate hydrolases"/>
    <property type="match status" value="1"/>
</dbReference>
<feature type="binding site" evidence="2">
    <location>
        <position position="54"/>
    </location>
    <ligand>
        <name>Mg(2+)</name>
        <dbReference type="ChEBI" id="CHEBI:18420"/>
    </ligand>
</feature>
<dbReference type="PIRSF" id="PIRSF006755">
    <property type="entry name" value="DTB_synth"/>
    <property type="match status" value="1"/>
</dbReference>
<evidence type="ECO:0000256" key="2">
    <source>
        <dbReference type="HAMAP-Rule" id="MF_00336"/>
    </source>
</evidence>
<dbReference type="HAMAP" id="MF_00336">
    <property type="entry name" value="BioD"/>
    <property type="match status" value="1"/>
</dbReference>
<dbReference type="SUPFAM" id="SSF52540">
    <property type="entry name" value="P-loop containing nucleoside triphosphate hydrolases"/>
    <property type="match status" value="1"/>
</dbReference>
<dbReference type="PANTHER" id="PTHR43210">
    <property type="entry name" value="DETHIOBIOTIN SYNTHETASE"/>
    <property type="match status" value="1"/>
</dbReference>
<keyword evidence="2 3" id="KW-0436">Ligase</keyword>
<keyword evidence="2" id="KW-0460">Magnesium</keyword>
<evidence type="ECO:0000313" key="3">
    <source>
        <dbReference type="EMBL" id="MDI9234632.1"/>
    </source>
</evidence>
<comment type="subcellular location">
    <subcellularLocation>
        <location evidence="2">Cytoplasm</location>
    </subcellularLocation>
</comment>
<comment type="cofactor">
    <cofactor evidence="2">
        <name>Mg(2+)</name>
        <dbReference type="ChEBI" id="CHEBI:18420"/>
    </cofactor>
</comment>
<proteinExistence type="inferred from homology"/>
<dbReference type="CDD" id="cd03109">
    <property type="entry name" value="DTBS"/>
    <property type="match status" value="1"/>
</dbReference>
<feature type="binding site" evidence="2">
    <location>
        <begin position="204"/>
        <end position="206"/>
    </location>
    <ligand>
        <name>ATP</name>
        <dbReference type="ChEBI" id="CHEBI:30616"/>
    </ligand>
</feature>
<dbReference type="EMBL" id="JASGBH010000009">
    <property type="protein sequence ID" value="MDI9234632.1"/>
    <property type="molecule type" value="Genomic_DNA"/>
</dbReference>
<evidence type="ECO:0000256" key="1">
    <source>
        <dbReference type="ARBA" id="ARBA00022756"/>
    </source>
</evidence>
<keyword evidence="2" id="KW-0963">Cytoplasm</keyword>
<dbReference type="NCBIfam" id="TIGR00347">
    <property type="entry name" value="bioD"/>
    <property type="match status" value="1"/>
</dbReference>
<dbReference type="EC" id="6.3.3.3" evidence="2"/>
<dbReference type="Proteomes" id="UP001431902">
    <property type="component" value="Unassembled WGS sequence"/>
</dbReference>
<comment type="similarity">
    <text evidence="2">Belongs to the dethiobiotin synthetase family.</text>
</comment>
<comment type="function">
    <text evidence="2">Catalyzes a mechanistically unusual reaction, the ATP-dependent insertion of CO2 between the N7 and N8 nitrogen atoms of 7,8-diaminopelargonic acid (DAPA, also called 7,8-diammoniononanoate) to form a ureido ring.</text>
</comment>
<sequence>MTAFFVTGTDTEIGKTAITAGLTHLAGSLGLRSAAVKPLAAGQDMVNNRWVNEDVLRLQAAVNIELTDAQVGPLQLRTPCAPHIAAKLEGITIEPAALLAAVQRTLGLCDIGFVEGVGGFRVPLTAGWDTADMATDLDLPVILVVGMRLGCINHALLTAEAIESRGLRMAGWVANAVDPSMAYVEDNLAALSARLNAPCWGQVPRLPDPNPAAVAAHLSLSALRVALENA</sequence>
<dbReference type="InterPro" id="IPR027417">
    <property type="entry name" value="P-loop_NTPase"/>
</dbReference>
<feature type="active site" evidence="2">
    <location>
        <position position="37"/>
    </location>
</feature>
<dbReference type="RefSeq" id="WP_283224979.1">
    <property type="nucleotide sequence ID" value="NZ_JASGBH010000009.1"/>
</dbReference>
<comment type="pathway">
    <text evidence="2">Cofactor biosynthesis; biotin biosynthesis; biotin from 7,8-diaminononanoate: step 1/2.</text>
</comment>
<feature type="binding site" evidence="2">
    <location>
        <position position="115"/>
    </location>
    <ligand>
        <name>Mg(2+)</name>
        <dbReference type="ChEBI" id="CHEBI:18420"/>
    </ligand>
</feature>
<feature type="binding site" evidence="2">
    <location>
        <position position="16"/>
    </location>
    <ligand>
        <name>Mg(2+)</name>
        <dbReference type="ChEBI" id="CHEBI:18420"/>
    </ligand>
</feature>